<geneLocation type="plasmid" evidence="3">
    <name>ppnihbp1_1</name>
</geneLocation>
<evidence type="ECO:0008006" key="4">
    <source>
        <dbReference type="Google" id="ProtNLM"/>
    </source>
</evidence>
<keyword evidence="2" id="KW-0614">Plasmid</keyword>
<dbReference type="Proteomes" id="UP000501063">
    <property type="component" value="Plasmid pPniHBP1_1"/>
</dbReference>
<dbReference type="EMBL" id="CP049142">
    <property type="protein sequence ID" value="QIE91576.1"/>
    <property type="molecule type" value="Genomic_DNA"/>
</dbReference>
<organism evidence="2 3">
    <name type="scientific">Pseudomonas nitroreducens</name>
    <dbReference type="NCBI Taxonomy" id="46680"/>
    <lineage>
        <taxon>Bacteria</taxon>
        <taxon>Pseudomonadati</taxon>
        <taxon>Pseudomonadota</taxon>
        <taxon>Gammaproteobacteria</taxon>
        <taxon>Pseudomonadales</taxon>
        <taxon>Pseudomonadaceae</taxon>
        <taxon>Pseudomonas</taxon>
    </lineage>
</organism>
<evidence type="ECO:0000256" key="1">
    <source>
        <dbReference type="SAM" id="MobiDB-lite"/>
    </source>
</evidence>
<dbReference type="RefSeq" id="WP_128082533.1">
    <property type="nucleotide sequence ID" value="NZ_CP049142.1"/>
</dbReference>
<gene>
    <name evidence="2" type="ORF">G5B91_35175</name>
</gene>
<dbReference type="AlphaFoldDB" id="A0A6G6J827"/>
<protein>
    <recommendedName>
        <fullName evidence="4">Lipoprotein</fullName>
    </recommendedName>
</protein>
<dbReference type="PROSITE" id="PS51257">
    <property type="entry name" value="PROKAR_LIPOPROTEIN"/>
    <property type="match status" value="1"/>
</dbReference>
<sequence>MTNVLRGCAAAAAALLVSGCTSTVQDNISSWYQLRESDPPTYAVGTAGFDGKLADPHGQRLTLRFRDAATKTHAVEITIRNGFKNDGTFVLPLTPRDYELYQFELQYFSHDEQVPSGEYRNECTYSGSSDGNRSDSYYSTSSSTCKSGPVTYTEERYSTYTSPKFSAPFKLSPNKTSYIGNFLVQCDFQVAYSRNSAQSCWLNYGVGDTAPVRRALETKKGPFPPLSIVPLDVRANEGQIHSAY</sequence>
<dbReference type="KEGG" id="pnt:G5B91_35175"/>
<accession>A0A6G6J827</accession>
<evidence type="ECO:0000313" key="3">
    <source>
        <dbReference type="Proteomes" id="UP000501063"/>
    </source>
</evidence>
<feature type="region of interest" description="Disordered" evidence="1">
    <location>
        <begin position="117"/>
        <end position="149"/>
    </location>
</feature>
<evidence type="ECO:0000313" key="2">
    <source>
        <dbReference type="EMBL" id="QIE91576.1"/>
    </source>
</evidence>
<reference evidence="2 3" key="1">
    <citation type="submission" date="2020-02" db="EMBL/GenBank/DDBJ databases">
        <title>Integrative conjugative elements (ICEs) and plasmids drive adaptation of Pseudomonas nitroreducens strain HBP1 to wastewater environment.</title>
        <authorList>
            <person name="Sentchilo V."/>
            <person name="Carraro N."/>
            <person name="Bertelli C."/>
            <person name="van der Meer J.R."/>
        </authorList>
    </citation>
    <scope>NUCLEOTIDE SEQUENCE [LARGE SCALE GENOMIC DNA]</scope>
    <source>
        <strain evidence="2 3">HBP1</strain>
        <plasmid evidence="3">ppnihbp1_1</plasmid>
    </source>
</reference>
<feature type="compositionally biased region" description="Low complexity" evidence="1">
    <location>
        <begin position="134"/>
        <end position="144"/>
    </location>
</feature>
<proteinExistence type="predicted"/>
<name>A0A6G6J827_PSENT</name>